<protein>
    <submittedName>
        <fullName evidence="1">Uncharacterized protein</fullName>
    </submittedName>
</protein>
<proteinExistence type="predicted"/>
<sequence>MRVERLRIIYESFDAKSQKFIEYQYCKSFYELQQII</sequence>
<evidence type="ECO:0000313" key="1">
    <source>
        <dbReference type="EMBL" id="DAD98347.1"/>
    </source>
</evidence>
<accession>A0A8S5NWH7</accession>
<organism evidence="1">
    <name type="scientific">Siphoviridae sp. ctgEf12</name>
    <dbReference type="NCBI Taxonomy" id="2825605"/>
    <lineage>
        <taxon>Viruses</taxon>
        <taxon>Duplodnaviria</taxon>
        <taxon>Heunggongvirae</taxon>
        <taxon>Uroviricota</taxon>
        <taxon>Caudoviricetes</taxon>
    </lineage>
</organism>
<dbReference type="EMBL" id="BK015260">
    <property type="protein sequence ID" value="DAD98347.1"/>
    <property type="molecule type" value="Genomic_DNA"/>
</dbReference>
<name>A0A8S5NWH7_9CAUD</name>
<reference evidence="1" key="1">
    <citation type="journal article" date="2021" name="Proc. Natl. Acad. Sci. U.S.A.">
        <title>A Catalog of Tens of Thousands of Viruses from Human Metagenomes Reveals Hidden Associations with Chronic Diseases.</title>
        <authorList>
            <person name="Tisza M.J."/>
            <person name="Buck C.B."/>
        </authorList>
    </citation>
    <scope>NUCLEOTIDE SEQUENCE</scope>
    <source>
        <strain evidence="1">CtgEf12</strain>
    </source>
</reference>